<comment type="caution">
    <text evidence="1">The sequence shown here is derived from an EMBL/GenBank/DDBJ whole genome shotgun (WGS) entry which is preliminary data.</text>
</comment>
<name>A0A1Y1X5I1_9FUNG</name>
<gene>
    <name evidence="1" type="ORF">BCR32DRAFT_280151</name>
</gene>
<dbReference type="AlphaFoldDB" id="A0A1Y1X5I1"/>
<reference evidence="1 2" key="1">
    <citation type="submission" date="2016-08" db="EMBL/GenBank/DDBJ databases">
        <title>A Parts List for Fungal Cellulosomes Revealed by Comparative Genomics.</title>
        <authorList>
            <consortium name="DOE Joint Genome Institute"/>
            <person name="Haitjema C.H."/>
            <person name="Gilmore S.P."/>
            <person name="Henske J.K."/>
            <person name="Solomon K.V."/>
            <person name="De Groot R."/>
            <person name="Kuo A."/>
            <person name="Mondo S.J."/>
            <person name="Salamov A.A."/>
            <person name="Labutti K."/>
            <person name="Zhao Z."/>
            <person name="Chiniquy J."/>
            <person name="Barry K."/>
            <person name="Brewer H.M."/>
            <person name="Purvine S.O."/>
            <person name="Wright A.T."/>
            <person name="Boxma B."/>
            <person name="Van Alen T."/>
            <person name="Hackstein J.H."/>
            <person name="Baker S.E."/>
            <person name="Grigoriev I.V."/>
            <person name="O'Malley M.A."/>
        </authorList>
    </citation>
    <scope>NUCLEOTIDE SEQUENCE [LARGE SCALE GENOMIC DNA]</scope>
    <source>
        <strain evidence="1 2">S4</strain>
    </source>
</reference>
<organism evidence="1 2">
    <name type="scientific">Anaeromyces robustus</name>
    <dbReference type="NCBI Taxonomy" id="1754192"/>
    <lineage>
        <taxon>Eukaryota</taxon>
        <taxon>Fungi</taxon>
        <taxon>Fungi incertae sedis</taxon>
        <taxon>Chytridiomycota</taxon>
        <taxon>Chytridiomycota incertae sedis</taxon>
        <taxon>Neocallimastigomycetes</taxon>
        <taxon>Neocallimastigales</taxon>
        <taxon>Neocallimastigaceae</taxon>
        <taxon>Anaeromyces</taxon>
    </lineage>
</organism>
<sequence length="52" mass="6159">MLISRNDVNWQNNSDYNNNIKTILINANIMRNIEIMKAFDEHGTDTYTKEIK</sequence>
<keyword evidence="2" id="KW-1185">Reference proteome</keyword>
<proteinExistence type="predicted"/>
<accession>A0A1Y1X5I1</accession>
<dbReference type="Proteomes" id="UP000193944">
    <property type="component" value="Unassembled WGS sequence"/>
</dbReference>
<protein>
    <submittedName>
        <fullName evidence="1">Uncharacterized protein</fullName>
    </submittedName>
</protein>
<dbReference type="EMBL" id="MCFG01000132">
    <property type="protein sequence ID" value="ORX80905.1"/>
    <property type="molecule type" value="Genomic_DNA"/>
</dbReference>
<reference evidence="1 2" key="2">
    <citation type="submission" date="2016-08" db="EMBL/GenBank/DDBJ databases">
        <title>Pervasive Adenine N6-methylation of Active Genes in Fungi.</title>
        <authorList>
            <consortium name="DOE Joint Genome Institute"/>
            <person name="Mondo S.J."/>
            <person name="Dannebaum R.O."/>
            <person name="Kuo R.C."/>
            <person name="Labutti K."/>
            <person name="Haridas S."/>
            <person name="Kuo A."/>
            <person name="Salamov A."/>
            <person name="Ahrendt S.R."/>
            <person name="Lipzen A."/>
            <person name="Sullivan W."/>
            <person name="Andreopoulos W.B."/>
            <person name="Clum A."/>
            <person name="Lindquist E."/>
            <person name="Daum C."/>
            <person name="Ramamoorthy G.K."/>
            <person name="Gryganskyi A."/>
            <person name="Culley D."/>
            <person name="Magnuson J.K."/>
            <person name="James T.Y."/>
            <person name="O'Malley M.A."/>
            <person name="Stajich J.E."/>
            <person name="Spatafora J.W."/>
            <person name="Visel A."/>
            <person name="Grigoriev I.V."/>
        </authorList>
    </citation>
    <scope>NUCLEOTIDE SEQUENCE [LARGE SCALE GENOMIC DNA]</scope>
    <source>
        <strain evidence="1 2">S4</strain>
    </source>
</reference>
<evidence type="ECO:0000313" key="1">
    <source>
        <dbReference type="EMBL" id="ORX80905.1"/>
    </source>
</evidence>
<evidence type="ECO:0000313" key="2">
    <source>
        <dbReference type="Proteomes" id="UP000193944"/>
    </source>
</evidence>